<dbReference type="PROSITE" id="PS00383">
    <property type="entry name" value="TYR_PHOSPHATASE_1"/>
    <property type="match status" value="1"/>
</dbReference>
<evidence type="ECO:0000256" key="9">
    <source>
        <dbReference type="ARBA" id="ARBA00048336"/>
    </source>
</evidence>
<dbReference type="Gene3D" id="3.90.190.10">
    <property type="entry name" value="Protein tyrosine phosphatase superfamily"/>
    <property type="match status" value="1"/>
</dbReference>
<dbReference type="EMBL" id="JAATIQ010000275">
    <property type="protein sequence ID" value="KAF4365181.1"/>
    <property type="molecule type" value="Genomic_DNA"/>
</dbReference>
<evidence type="ECO:0000256" key="3">
    <source>
        <dbReference type="ARBA" id="ARBA00008601"/>
    </source>
</evidence>
<feature type="domain" description="Tyrosine specific protein phosphatases" evidence="12">
    <location>
        <begin position="90"/>
        <end position="149"/>
    </location>
</feature>
<comment type="subcellular location">
    <subcellularLocation>
        <location evidence="2">Cytoplasm</location>
    </subcellularLocation>
    <subcellularLocation>
        <location evidence="1">Nucleus</location>
    </subcellularLocation>
</comment>
<evidence type="ECO:0000256" key="1">
    <source>
        <dbReference type="ARBA" id="ARBA00004123"/>
    </source>
</evidence>
<accession>A0A7J6F3C5</accession>
<dbReference type="GO" id="GO:0005737">
    <property type="term" value="C:cytoplasm"/>
    <property type="evidence" value="ECO:0007669"/>
    <property type="project" value="UniProtKB-SubCell"/>
</dbReference>
<evidence type="ECO:0000313" key="14">
    <source>
        <dbReference type="EMBL" id="KAF4365344.1"/>
    </source>
</evidence>
<dbReference type="SMART" id="SM00404">
    <property type="entry name" value="PTPc_motif"/>
    <property type="match status" value="1"/>
</dbReference>
<keyword evidence="4" id="KW-0963">Cytoplasm</keyword>
<dbReference type="GO" id="GO:0017017">
    <property type="term" value="F:MAP kinase tyrosine/serine/threonine phosphatase activity"/>
    <property type="evidence" value="ECO:0007669"/>
    <property type="project" value="TreeGrafter"/>
</dbReference>
<dbReference type="Pfam" id="PF00782">
    <property type="entry name" value="DSPc"/>
    <property type="match status" value="1"/>
</dbReference>
<dbReference type="PANTHER" id="PTHR10159">
    <property type="entry name" value="DUAL SPECIFICITY PROTEIN PHOSPHATASE"/>
    <property type="match status" value="1"/>
</dbReference>
<dbReference type="EMBL" id="JAATIQ010000274">
    <property type="protein sequence ID" value="KAF4365344.1"/>
    <property type="molecule type" value="Genomic_DNA"/>
</dbReference>
<dbReference type="InterPro" id="IPR029021">
    <property type="entry name" value="Prot-tyrosine_phosphatase-like"/>
</dbReference>
<dbReference type="InterPro" id="IPR016130">
    <property type="entry name" value="Tyr_Pase_AS"/>
</dbReference>
<dbReference type="AlphaFoldDB" id="A0A7J6F3C5"/>
<comment type="catalytic activity">
    <reaction evidence="10">
        <text>O-phospho-L-tyrosyl-[protein] + H2O = L-tyrosyl-[protein] + phosphate</text>
        <dbReference type="Rhea" id="RHEA:10684"/>
        <dbReference type="Rhea" id="RHEA-COMP:10136"/>
        <dbReference type="Rhea" id="RHEA-COMP:20101"/>
        <dbReference type="ChEBI" id="CHEBI:15377"/>
        <dbReference type="ChEBI" id="CHEBI:43474"/>
        <dbReference type="ChEBI" id="CHEBI:46858"/>
        <dbReference type="ChEBI" id="CHEBI:61978"/>
        <dbReference type="EC" id="3.1.3.48"/>
    </reaction>
</comment>
<keyword evidence="7" id="KW-0539">Nucleus</keyword>
<comment type="caution">
    <text evidence="13">The sequence shown here is derived from an EMBL/GenBank/DDBJ whole genome shotgun (WGS) entry which is preliminary data.</text>
</comment>
<dbReference type="PROSITE" id="PS50056">
    <property type="entry name" value="TYR_PHOSPHATASE_2"/>
    <property type="match status" value="1"/>
</dbReference>
<proteinExistence type="inferred from homology"/>
<dbReference type="SUPFAM" id="SSF52799">
    <property type="entry name" value="(Phosphotyrosine protein) phosphatases II"/>
    <property type="match status" value="1"/>
</dbReference>
<dbReference type="InterPro" id="IPR000340">
    <property type="entry name" value="Dual-sp_phosphatase_cat-dom"/>
</dbReference>
<evidence type="ECO:0000313" key="15">
    <source>
        <dbReference type="Proteomes" id="UP000583929"/>
    </source>
</evidence>
<evidence type="ECO:0000256" key="8">
    <source>
        <dbReference type="ARBA" id="ARBA00047761"/>
    </source>
</evidence>
<dbReference type="PROSITE" id="PS50054">
    <property type="entry name" value="TYR_PHOSPHATASE_DUAL"/>
    <property type="match status" value="1"/>
</dbReference>
<dbReference type="Proteomes" id="UP000583929">
    <property type="component" value="Unassembled WGS sequence"/>
</dbReference>
<dbReference type="GO" id="GO:0005634">
    <property type="term" value="C:nucleus"/>
    <property type="evidence" value="ECO:0007669"/>
    <property type="project" value="UniProtKB-SubCell"/>
</dbReference>
<evidence type="ECO:0000259" key="11">
    <source>
        <dbReference type="PROSITE" id="PS50054"/>
    </source>
</evidence>
<dbReference type="InterPro" id="IPR003595">
    <property type="entry name" value="Tyr_Pase_cat"/>
</dbReference>
<comment type="catalytic activity">
    <reaction evidence="9">
        <text>O-phospho-L-threonyl-[protein] + H2O = L-threonyl-[protein] + phosphate</text>
        <dbReference type="Rhea" id="RHEA:47004"/>
        <dbReference type="Rhea" id="RHEA-COMP:11060"/>
        <dbReference type="Rhea" id="RHEA-COMP:11605"/>
        <dbReference type="ChEBI" id="CHEBI:15377"/>
        <dbReference type="ChEBI" id="CHEBI:30013"/>
        <dbReference type="ChEBI" id="CHEBI:43474"/>
        <dbReference type="ChEBI" id="CHEBI:61977"/>
        <dbReference type="EC" id="3.1.3.16"/>
    </reaction>
</comment>
<dbReference type="SMART" id="SM00195">
    <property type="entry name" value="DSPc"/>
    <property type="match status" value="1"/>
</dbReference>
<name>A0A7J6F3C5_CANSA</name>
<dbReference type="GO" id="GO:0043409">
    <property type="term" value="P:negative regulation of MAPK cascade"/>
    <property type="evidence" value="ECO:0007669"/>
    <property type="project" value="TreeGrafter"/>
</dbReference>
<keyword evidence="5" id="KW-0378">Hydrolase</keyword>
<dbReference type="FunFam" id="3.90.190.10:FF:000056">
    <property type="entry name" value="Dual specificity phosphatase 12"/>
    <property type="match status" value="1"/>
</dbReference>
<keyword evidence="15" id="KW-1185">Reference proteome</keyword>
<evidence type="ECO:0000259" key="12">
    <source>
        <dbReference type="PROSITE" id="PS50056"/>
    </source>
</evidence>
<evidence type="ECO:0000256" key="6">
    <source>
        <dbReference type="ARBA" id="ARBA00022912"/>
    </source>
</evidence>
<dbReference type="GO" id="GO:0008330">
    <property type="term" value="F:protein tyrosine/threonine phosphatase activity"/>
    <property type="evidence" value="ECO:0007669"/>
    <property type="project" value="TreeGrafter"/>
</dbReference>
<evidence type="ECO:0000256" key="2">
    <source>
        <dbReference type="ARBA" id="ARBA00004496"/>
    </source>
</evidence>
<reference evidence="13 15" key="1">
    <citation type="journal article" date="2020" name="bioRxiv">
        <title>Sequence and annotation of 42 cannabis genomes reveals extensive copy number variation in cannabinoid synthesis and pathogen resistance genes.</title>
        <authorList>
            <person name="Mckernan K.J."/>
            <person name="Helbert Y."/>
            <person name="Kane L.T."/>
            <person name="Ebling H."/>
            <person name="Zhang L."/>
            <person name="Liu B."/>
            <person name="Eaton Z."/>
            <person name="Mclaughlin S."/>
            <person name="Kingan S."/>
            <person name="Baybayan P."/>
            <person name="Concepcion G."/>
            <person name="Jordan M."/>
            <person name="Riva A."/>
            <person name="Barbazuk W."/>
            <person name="Harkins T."/>
        </authorList>
    </citation>
    <scope>NUCLEOTIDE SEQUENCE [LARGE SCALE GENOMIC DNA]</scope>
    <source>
        <strain evidence="15">cv. Jamaican Lion 4</strain>
        <strain evidence="13">Father</strain>
        <tissue evidence="13">Leaf</tissue>
    </source>
</reference>
<dbReference type="GO" id="GO:0033550">
    <property type="term" value="F:MAP kinase tyrosine phosphatase activity"/>
    <property type="evidence" value="ECO:0007669"/>
    <property type="project" value="TreeGrafter"/>
</dbReference>
<evidence type="ECO:0000256" key="4">
    <source>
        <dbReference type="ARBA" id="ARBA00022490"/>
    </source>
</evidence>
<protein>
    <recommendedName>
        <fullName evidence="16">Dual specificity protein phosphatase 1</fullName>
    </recommendedName>
</protein>
<evidence type="ECO:0008006" key="16">
    <source>
        <dbReference type="Google" id="ProtNLM"/>
    </source>
</evidence>
<sequence>MESLDESLSKLSAMRRVMVMKRYLQKDKVPSKIEECLFLGSLEAARNKSELKELKITHILTVAHCLVPIYPDEFVYKIISVADKEDTDIKQFFDECFNFIDEAKRTGGSVLVHCVVGKSRSATIVVAYLMRQHGMSLSEALKLVRSKRPIVAPNSGFLSQLKEFEKSPICLVLNQDVDCDMIYILKNIK</sequence>
<dbReference type="InterPro" id="IPR020422">
    <property type="entry name" value="TYR_PHOSPHATASE_DUAL_dom"/>
</dbReference>
<keyword evidence="6" id="KW-0904">Protein phosphatase</keyword>
<gene>
    <name evidence="13" type="ORF">G4B88_000340</name>
    <name evidence="14" type="ORF">G4B88_017340</name>
</gene>
<evidence type="ECO:0000256" key="7">
    <source>
        <dbReference type="ARBA" id="ARBA00023242"/>
    </source>
</evidence>
<feature type="domain" description="Tyrosine-protein phosphatase" evidence="11">
    <location>
        <begin position="29"/>
        <end position="170"/>
    </location>
</feature>
<dbReference type="InterPro" id="IPR000387">
    <property type="entry name" value="Tyr_Pase_dom"/>
</dbReference>
<dbReference type="PANTHER" id="PTHR10159:SF511">
    <property type="entry name" value="DUAL SPECIFICITY PROTEIN PHOSPHATASE 1"/>
    <property type="match status" value="1"/>
</dbReference>
<organism evidence="13 15">
    <name type="scientific">Cannabis sativa</name>
    <name type="common">Hemp</name>
    <name type="synonym">Marijuana</name>
    <dbReference type="NCBI Taxonomy" id="3483"/>
    <lineage>
        <taxon>Eukaryota</taxon>
        <taxon>Viridiplantae</taxon>
        <taxon>Streptophyta</taxon>
        <taxon>Embryophyta</taxon>
        <taxon>Tracheophyta</taxon>
        <taxon>Spermatophyta</taxon>
        <taxon>Magnoliopsida</taxon>
        <taxon>eudicotyledons</taxon>
        <taxon>Gunneridae</taxon>
        <taxon>Pentapetalae</taxon>
        <taxon>rosids</taxon>
        <taxon>fabids</taxon>
        <taxon>Rosales</taxon>
        <taxon>Cannabaceae</taxon>
        <taxon>Cannabis</taxon>
    </lineage>
</organism>
<evidence type="ECO:0000313" key="13">
    <source>
        <dbReference type="EMBL" id="KAF4365181.1"/>
    </source>
</evidence>
<dbReference type="GO" id="GO:0004722">
    <property type="term" value="F:protein serine/threonine phosphatase activity"/>
    <property type="evidence" value="ECO:0007669"/>
    <property type="project" value="UniProtKB-EC"/>
</dbReference>
<dbReference type="CDD" id="cd14498">
    <property type="entry name" value="DSP"/>
    <property type="match status" value="1"/>
</dbReference>
<comment type="similarity">
    <text evidence="3">Belongs to the protein-tyrosine phosphatase family. Non-receptor class dual specificity subfamily.</text>
</comment>
<evidence type="ECO:0000256" key="10">
    <source>
        <dbReference type="ARBA" id="ARBA00051722"/>
    </source>
</evidence>
<evidence type="ECO:0000256" key="5">
    <source>
        <dbReference type="ARBA" id="ARBA00022801"/>
    </source>
</evidence>
<comment type="catalytic activity">
    <reaction evidence="8">
        <text>O-phospho-L-seryl-[protein] + H2O = L-seryl-[protein] + phosphate</text>
        <dbReference type="Rhea" id="RHEA:20629"/>
        <dbReference type="Rhea" id="RHEA-COMP:9863"/>
        <dbReference type="Rhea" id="RHEA-COMP:11604"/>
        <dbReference type="ChEBI" id="CHEBI:15377"/>
        <dbReference type="ChEBI" id="CHEBI:29999"/>
        <dbReference type="ChEBI" id="CHEBI:43474"/>
        <dbReference type="ChEBI" id="CHEBI:83421"/>
        <dbReference type="EC" id="3.1.3.16"/>
    </reaction>
</comment>